<protein>
    <submittedName>
        <fullName evidence="1">Uncharacterized protein</fullName>
    </submittedName>
</protein>
<accession>A0A8J7PL49</accession>
<dbReference type="Proteomes" id="UP000664277">
    <property type="component" value="Unassembled WGS sequence"/>
</dbReference>
<sequence>MSTRPSVNLYCLLARESPVAVVLRRGPARRVQLLRWDLQTDCFQKGQWLKGRVYERYCDLSPSGRYLVYWAGNHKAPYYHWTALSRPPYLTALSLWPTHGGYGGGLFVSEKRLLLSFLSKRVAKEKNLPDGFEIEQWMGEYGGAYGHITENRLLRDGWHHEQIGLFRSSKDREVVAGPVRENSFRILGSDLEFSDAGEQPGQLEYRKVRKGKILNPFDPIDIWRKKRGRHLLEMRMPGLHEVGGPAYPTGYRLICAETGGVIWDFGRTDWADWDANGDLLYAQAGCIFRVHSDKLDSKEPNKLIDLTDAEFEPIEAPSEFQRW</sequence>
<dbReference type="AlphaFoldDB" id="A0A8J7PL49"/>
<comment type="caution">
    <text evidence="1">The sequence shown here is derived from an EMBL/GenBank/DDBJ whole genome shotgun (WGS) entry which is preliminary data.</text>
</comment>
<reference evidence="1" key="1">
    <citation type="submission" date="2021-02" db="EMBL/GenBank/DDBJ databases">
        <title>Genome-Resolved Metagenomics of a Microbial Community Performing Photosynthetic Biological Nutrient Removal.</title>
        <authorList>
            <person name="Mcdaniel E.A."/>
        </authorList>
    </citation>
    <scope>NUCLEOTIDE SEQUENCE</scope>
    <source>
        <strain evidence="1">UWPOB_OBS1</strain>
    </source>
</reference>
<dbReference type="EMBL" id="JAFLCK010000012">
    <property type="protein sequence ID" value="MBN8660690.1"/>
    <property type="molecule type" value="Genomic_DNA"/>
</dbReference>
<proteinExistence type="predicted"/>
<gene>
    <name evidence="1" type="ORF">J0M35_10025</name>
</gene>
<evidence type="ECO:0000313" key="2">
    <source>
        <dbReference type="Proteomes" id="UP000664277"/>
    </source>
</evidence>
<evidence type="ECO:0000313" key="1">
    <source>
        <dbReference type="EMBL" id="MBN8660690.1"/>
    </source>
</evidence>
<name>A0A8J7PL49_9BACT</name>
<organism evidence="1 2">
    <name type="scientific">Candidatus Obscuribacter phosphatis</name>
    <dbReference type="NCBI Taxonomy" id="1906157"/>
    <lineage>
        <taxon>Bacteria</taxon>
        <taxon>Bacillati</taxon>
        <taxon>Candidatus Melainabacteria</taxon>
        <taxon>Candidatus Obscuribacterales</taxon>
        <taxon>Candidatus Obscuribacteraceae</taxon>
        <taxon>Candidatus Obscuribacter</taxon>
    </lineage>
</organism>